<protein>
    <recommendedName>
        <fullName evidence="5">Secreted protein</fullName>
    </recommendedName>
</protein>
<keyword evidence="2" id="KW-0732">Signal</keyword>
<sequence>MNNAWIMFLVMGTVPHYSSSSTTLPDLTGKDPRIIGKPSPSTQRCSTRIQATMDSMQNSKIVNAPVSVTSSMGVMDLAGYALHQHLRSAPYDMYVTSMKVHVPARTKWYRIEQCYFDPRNKSLETRMGFNDLAVSGIAKLYDENAVVQDPLLPVPADVCNMTLRLRKSGITMTTRSRNAGWRGPINIETKTQFIEPDYVSVYAAGCHKVSPRIEHRSDSALDENESVQGRYVSDLTREMEDVFVKGIQALLATYMEKQLQPALKETLSTNMGYTISYGK</sequence>
<feature type="signal peptide" evidence="2">
    <location>
        <begin position="1"/>
        <end position="20"/>
    </location>
</feature>
<evidence type="ECO:0000256" key="2">
    <source>
        <dbReference type="SAM" id="SignalP"/>
    </source>
</evidence>
<gene>
    <name evidence="3" type="ORF">R5R35_010586</name>
</gene>
<dbReference type="EMBL" id="JAZDUA010000313">
    <property type="protein sequence ID" value="KAK7794895.1"/>
    <property type="molecule type" value="Genomic_DNA"/>
</dbReference>
<dbReference type="Proteomes" id="UP001378592">
    <property type="component" value="Unassembled WGS sequence"/>
</dbReference>
<evidence type="ECO:0008006" key="5">
    <source>
        <dbReference type="Google" id="ProtNLM"/>
    </source>
</evidence>
<accession>A0AAN9VGY2</accession>
<dbReference type="AlphaFoldDB" id="A0AAN9VGY2"/>
<organism evidence="3 4">
    <name type="scientific">Gryllus longicercus</name>
    <dbReference type="NCBI Taxonomy" id="2509291"/>
    <lineage>
        <taxon>Eukaryota</taxon>
        <taxon>Metazoa</taxon>
        <taxon>Ecdysozoa</taxon>
        <taxon>Arthropoda</taxon>
        <taxon>Hexapoda</taxon>
        <taxon>Insecta</taxon>
        <taxon>Pterygota</taxon>
        <taxon>Neoptera</taxon>
        <taxon>Polyneoptera</taxon>
        <taxon>Orthoptera</taxon>
        <taxon>Ensifera</taxon>
        <taxon>Gryllidea</taxon>
        <taxon>Grylloidea</taxon>
        <taxon>Gryllidae</taxon>
        <taxon>Gryllinae</taxon>
        <taxon>Gryllus</taxon>
    </lineage>
</organism>
<name>A0AAN9VGY2_9ORTH</name>
<proteinExistence type="predicted"/>
<keyword evidence="4" id="KW-1185">Reference proteome</keyword>
<feature type="chain" id="PRO_5043045422" description="Secreted protein" evidence="2">
    <location>
        <begin position="21"/>
        <end position="279"/>
    </location>
</feature>
<evidence type="ECO:0000256" key="1">
    <source>
        <dbReference type="SAM" id="MobiDB-lite"/>
    </source>
</evidence>
<comment type="caution">
    <text evidence="3">The sequence shown here is derived from an EMBL/GenBank/DDBJ whole genome shotgun (WGS) entry which is preliminary data.</text>
</comment>
<feature type="region of interest" description="Disordered" evidence="1">
    <location>
        <begin position="19"/>
        <end position="43"/>
    </location>
</feature>
<evidence type="ECO:0000313" key="3">
    <source>
        <dbReference type="EMBL" id="KAK7794895.1"/>
    </source>
</evidence>
<evidence type="ECO:0000313" key="4">
    <source>
        <dbReference type="Proteomes" id="UP001378592"/>
    </source>
</evidence>
<reference evidence="3 4" key="1">
    <citation type="submission" date="2024-03" db="EMBL/GenBank/DDBJ databases">
        <title>The genome assembly and annotation of the cricket Gryllus longicercus Weissman &amp; Gray.</title>
        <authorList>
            <person name="Szrajer S."/>
            <person name="Gray D."/>
            <person name="Ylla G."/>
        </authorList>
    </citation>
    <scope>NUCLEOTIDE SEQUENCE [LARGE SCALE GENOMIC DNA]</scope>
    <source>
        <strain evidence="3">DAG 2021-001</strain>
        <tissue evidence="3">Whole body minus gut</tissue>
    </source>
</reference>